<dbReference type="Proteomes" id="UP001057455">
    <property type="component" value="Unassembled WGS sequence"/>
</dbReference>
<dbReference type="OrthoDB" id="360074at2759"/>
<dbReference type="Pfam" id="PF12253">
    <property type="entry name" value="CAF1A_dimeriz"/>
    <property type="match status" value="1"/>
</dbReference>
<feature type="region of interest" description="Disordered" evidence="1">
    <location>
        <begin position="562"/>
        <end position="589"/>
    </location>
</feature>
<gene>
    <name evidence="3" type="ORF">BaOVIS_022420</name>
</gene>
<evidence type="ECO:0000313" key="3">
    <source>
        <dbReference type="EMBL" id="GFE54838.1"/>
    </source>
</evidence>
<sequence>MTDRETLLPTSTGMEAAGSTAPSQTADKMDTEGPHVEAKLNEDDQQALEDAESEISQILATGIQDTSIMDNEADCIAVWQHIKEQDYENDIQDEIGIDKRLKSVVRAYAEGSALNLTTLITKLRTHIAAYCDITGGYQDARFEELVPLMITRKNLGEAFNSTNGTERMENTRHECMWVWESPEVDVFPTTIREQVMAARDTRNLVSRRYKTLLTVKNAILSGDKTTRMEANEQLGIIYKKMLLEREKQERLDKKRKAAEVKPQQLMSPFTKMAHVRDSKGQHSKTGASGIHDKAGNRVAGKPAAVKPKPPNMLLNWLKTSNNTNSSSGGNTSRGSGAGGRNSDPSHPNRAGDVGGYYGEPTIEDFEDMGATEAQMTQIAKLLEEIPRPKYAKRDDADTPDVLDIIKQKAQGSEDRDKKVDGFSDFLKTCEKHRDAWKRYFTFVHTNRKFYVDASMQSVANLNPQEPGNAEGPNVPEHTPKTFVVDDVVNNLRDAIYGDASLRPTRGARVFQMSDNTWKRPCMRLVIARDSQTVKPTDPLAIEPVMDYFVDSDEDWFEQFDADDVDESGSEEEEEEDEENDWIVQDNPQQGPQKHTLNLCEVVKVFCMNKNWHWIVDGVPQNNNECCSVEEAKKNGISIVQSDYGFGYEGYTQNPISDFITNMRGHNIIMTKEDVQEFLKLCHAKHTKKETLISDFKEMKPHCSMSEIKEKFKKYICRMKVDSTPQRWLVTTEAALLFGIRDELDAILAAAMEQVVENE</sequence>
<accession>A0A9W5WVD5</accession>
<reference evidence="3" key="1">
    <citation type="submission" date="2019-12" db="EMBL/GenBank/DDBJ databases">
        <title>Genome sequence of Babesia ovis.</title>
        <authorList>
            <person name="Yamagishi J."/>
            <person name="Sevinc F."/>
            <person name="Xuan X."/>
        </authorList>
    </citation>
    <scope>NUCLEOTIDE SEQUENCE</scope>
    <source>
        <strain evidence="3">Selcuk</strain>
    </source>
</reference>
<proteinExistence type="predicted"/>
<protein>
    <recommendedName>
        <fullName evidence="2">Chromatin assembly factor 1 subunit A dimerization domain-containing protein</fullName>
    </recommendedName>
</protein>
<dbReference type="EMBL" id="BLIY01000017">
    <property type="protein sequence ID" value="GFE54838.1"/>
    <property type="molecule type" value="Genomic_DNA"/>
</dbReference>
<dbReference type="AlphaFoldDB" id="A0A9W5WVD5"/>
<feature type="compositionally biased region" description="Low complexity" evidence="1">
    <location>
        <begin position="319"/>
        <end position="334"/>
    </location>
</feature>
<feature type="region of interest" description="Disordered" evidence="1">
    <location>
        <begin position="273"/>
        <end position="360"/>
    </location>
</feature>
<feature type="compositionally biased region" description="Acidic residues" evidence="1">
    <location>
        <begin position="562"/>
        <end position="580"/>
    </location>
</feature>
<feature type="region of interest" description="Disordered" evidence="1">
    <location>
        <begin position="1"/>
        <end position="33"/>
    </location>
</feature>
<name>A0A9W5WVD5_BABOV</name>
<comment type="caution">
    <text evidence="3">The sequence shown here is derived from an EMBL/GenBank/DDBJ whole genome shotgun (WGS) entry which is preliminary data.</text>
</comment>
<keyword evidence="4" id="KW-1185">Reference proteome</keyword>
<evidence type="ECO:0000313" key="4">
    <source>
        <dbReference type="Proteomes" id="UP001057455"/>
    </source>
</evidence>
<evidence type="ECO:0000256" key="1">
    <source>
        <dbReference type="SAM" id="MobiDB-lite"/>
    </source>
</evidence>
<evidence type="ECO:0000259" key="2">
    <source>
        <dbReference type="Pfam" id="PF12253"/>
    </source>
</evidence>
<dbReference type="InterPro" id="IPR022043">
    <property type="entry name" value="CAF1A_DD"/>
</dbReference>
<feature type="domain" description="Chromatin assembly factor 1 subunit A dimerization" evidence="2">
    <location>
        <begin position="527"/>
        <end position="579"/>
    </location>
</feature>
<organism evidence="3 4">
    <name type="scientific">Babesia ovis</name>
    <dbReference type="NCBI Taxonomy" id="5869"/>
    <lineage>
        <taxon>Eukaryota</taxon>
        <taxon>Sar</taxon>
        <taxon>Alveolata</taxon>
        <taxon>Apicomplexa</taxon>
        <taxon>Aconoidasida</taxon>
        <taxon>Piroplasmida</taxon>
        <taxon>Babesiidae</taxon>
        <taxon>Babesia</taxon>
    </lineage>
</organism>